<evidence type="ECO:0000256" key="14">
    <source>
        <dbReference type="PROSITE-ProRule" id="PRU00175"/>
    </source>
</evidence>
<evidence type="ECO:0000256" key="9">
    <source>
        <dbReference type="ARBA" id="ARBA00022786"/>
    </source>
</evidence>
<evidence type="ECO:0000256" key="1">
    <source>
        <dbReference type="ARBA" id="ARBA00000900"/>
    </source>
</evidence>
<evidence type="ECO:0000313" key="18">
    <source>
        <dbReference type="EMBL" id="KAK7307316.1"/>
    </source>
</evidence>
<evidence type="ECO:0000256" key="10">
    <source>
        <dbReference type="ARBA" id="ARBA00022833"/>
    </source>
</evidence>
<dbReference type="Proteomes" id="UP001367508">
    <property type="component" value="Unassembled WGS sequence"/>
</dbReference>
<keyword evidence="11 16" id="KW-1133">Transmembrane helix</keyword>
<comment type="subcellular location">
    <subcellularLocation>
        <location evidence="2">Membrane</location>
        <topology evidence="2">Single-pass membrane protein</topology>
    </subcellularLocation>
</comment>
<evidence type="ECO:0000259" key="17">
    <source>
        <dbReference type="PROSITE" id="PS50089"/>
    </source>
</evidence>
<evidence type="ECO:0000256" key="5">
    <source>
        <dbReference type="ARBA" id="ARBA00022679"/>
    </source>
</evidence>
<comment type="pathway">
    <text evidence="3">Protein modification; protein ubiquitination.</text>
</comment>
<dbReference type="InterPro" id="IPR001841">
    <property type="entry name" value="Znf_RING"/>
</dbReference>
<dbReference type="PROSITE" id="PS50089">
    <property type="entry name" value="ZF_RING_2"/>
    <property type="match status" value="1"/>
</dbReference>
<keyword evidence="10" id="KW-0862">Zinc</keyword>
<keyword evidence="12 16" id="KW-0472">Membrane</keyword>
<comment type="catalytic activity">
    <reaction evidence="1">
        <text>S-ubiquitinyl-[E2 ubiquitin-conjugating enzyme]-L-cysteine + [acceptor protein]-L-lysine = [E2 ubiquitin-conjugating enzyme]-L-cysteine + N(6)-ubiquitinyl-[acceptor protein]-L-lysine.</text>
        <dbReference type="EC" id="2.3.2.27"/>
    </reaction>
</comment>
<keyword evidence="19" id="KW-1185">Reference proteome</keyword>
<dbReference type="InterPro" id="IPR053238">
    <property type="entry name" value="RING-H2_zinc_finger"/>
</dbReference>
<evidence type="ECO:0000256" key="3">
    <source>
        <dbReference type="ARBA" id="ARBA00004906"/>
    </source>
</evidence>
<evidence type="ECO:0000256" key="11">
    <source>
        <dbReference type="ARBA" id="ARBA00022989"/>
    </source>
</evidence>
<comment type="similarity">
    <text evidence="13">Belongs to the RING-type zinc finger family. ATL subfamily.</text>
</comment>
<dbReference type="AlphaFoldDB" id="A0AAN9JZN5"/>
<dbReference type="SUPFAM" id="SSF57850">
    <property type="entry name" value="RING/U-box"/>
    <property type="match status" value="1"/>
</dbReference>
<keyword evidence="6 16" id="KW-0812">Transmembrane</keyword>
<dbReference type="PANTHER" id="PTHR14155:SF521">
    <property type="entry name" value="RING-H2 FINGER PROTEIN ATL30"/>
    <property type="match status" value="1"/>
</dbReference>
<accession>A0AAN9JZN5</accession>
<gene>
    <name evidence="18" type="ORF">VNO77_40257</name>
</gene>
<feature type="region of interest" description="Disordered" evidence="15">
    <location>
        <begin position="207"/>
        <end position="237"/>
    </location>
</feature>
<feature type="domain" description="RING-type" evidence="17">
    <location>
        <begin position="105"/>
        <end position="147"/>
    </location>
</feature>
<sequence length="298" mass="33321">MSLPKANNSELPQSAPPGLIAITLSVVVVCFVGFSIVFFCRCFFGNMIQTWAFQRSASDTVLRLSSNNVSPSRGLDPSLLQSFPTFLYATIKDLRKEKNKCSLECAICLLEFEDHSMMRLLTICYHVFHQECIDLWLHSHKTCPVCRSDLDSPTNQTDKPQDNVCVEEEIRDHVCIDVKEGDGDRRHDAAAADDDNGDAVSMSLSVQEHEEPKFVRSHSTGHSIVMSRGGDEERDDEDDKYTLRLVEHAALKVLRGGHNYSKSCSSYKDITRLAAPCRNCGHVQTIFASSSRCAIQNI</sequence>
<dbReference type="EC" id="2.3.2.27" evidence="4"/>
<dbReference type="GO" id="GO:0016020">
    <property type="term" value="C:membrane"/>
    <property type="evidence" value="ECO:0007669"/>
    <property type="project" value="UniProtKB-SubCell"/>
</dbReference>
<reference evidence="18 19" key="1">
    <citation type="submission" date="2024-01" db="EMBL/GenBank/DDBJ databases">
        <title>The genomes of 5 underutilized Papilionoideae crops provide insights into root nodulation and disease resistanc.</title>
        <authorList>
            <person name="Jiang F."/>
        </authorList>
    </citation>
    <scope>NUCLEOTIDE SEQUENCE [LARGE SCALE GENOMIC DNA]</scope>
    <source>
        <strain evidence="18">LVBAO_FW01</strain>
        <tissue evidence="18">Leaves</tissue>
    </source>
</reference>
<comment type="caution">
    <text evidence="18">The sequence shown here is derived from an EMBL/GenBank/DDBJ whole genome shotgun (WGS) entry which is preliminary data.</text>
</comment>
<dbReference type="EMBL" id="JAYMYQ010000010">
    <property type="protein sequence ID" value="KAK7307316.1"/>
    <property type="molecule type" value="Genomic_DNA"/>
</dbReference>
<dbReference type="SMART" id="SM00184">
    <property type="entry name" value="RING"/>
    <property type="match status" value="1"/>
</dbReference>
<dbReference type="GO" id="GO:0061630">
    <property type="term" value="F:ubiquitin protein ligase activity"/>
    <property type="evidence" value="ECO:0007669"/>
    <property type="project" value="UniProtKB-EC"/>
</dbReference>
<dbReference type="GO" id="GO:0008270">
    <property type="term" value="F:zinc ion binding"/>
    <property type="evidence" value="ECO:0007669"/>
    <property type="project" value="UniProtKB-KW"/>
</dbReference>
<proteinExistence type="inferred from homology"/>
<dbReference type="FunFam" id="3.30.40.10:FF:000187">
    <property type="entry name" value="E3 ubiquitin-protein ligase ATL6"/>
    <property type="match status" value="1"/>
</dbReference>
<evidence type="ECO:0000256" key="13">
    <source>
        <dbReference type="ARBA" id="ARBA00024209"/>
    </source>
</evidence>
<evidence type="ECO:0000256" key="8">
    <source>
        <dbReference type="ARBA" id="ARBA00022771"/>
    </source>
</evidence>
<name>A0AAN9JZN5_CANGL</name>
<evidence type="ECO:0000256" key="7">
    <source>
        <dbReference type="ARBA" id="ARBA00022723"/>
    </source>
</evidence>
<evidence type="ECO:0000256" key="16">
    <source>
        <dbReference type="SAM" id="Phobius"/>
    </source>
</evidence>
<evidence type="ECO:0000256" key="4">
    <source>
        <dbReference type="ARBA" id="ARBA00012483"/>
    </source>
</evidence>
<evidence type="ECO:0000256" key="6">
    <source>
        <dbReference type="ARBA" id="ARBA00022692"/>
    </source>
</evidence>
<organism evidence="18 19">
    <name type="scientific">Canavalia gladiata</name>
    <name type="common">Sword bean</name>
    <name type="synonym">Dolichos gladiatus</name>
    <dbReference type="NCBI Taxonomy" id="3824"/>
    <lineage>
        <taxon>Eukaryota</taxon>
        <taxon>Viridiplantae</taxon>
        <taxon>Streptophyta</taxon>
        <taxon>Embryophyta</taxon>
        <taxon>Tracheophyta</taxon>
        <taxon>Spermatophyta</taxon>
        <taxon>Magnoliopsida</taxon>
        <taxon>eudicotyledons</taxon>
        <taxon>Gunneridae</taxon>
        <taxon>Pentapetalae</taxon>
        <taxon>rosids</taxon>
        <taxon>fabids</taxon>
        <taxon>Fabales</taxon>
        <taxon>Fabaceae</taxon>
        <taxon>Papilionoideae</taxon>
        <taxon>50 kb inversion clade</taxon>
        <taxon>NPAAA clade</taxon>
        <taxon>indigoferoid/millettioid clade</taxon>
        <taxon>Phaseoleae</taxon>
        <taxon>Canavalia</taxon>
    </lineage>
</organism>
<dbReference type="PANTHER" id="PTHR14155">
    <property type="entry name" value="RING FINGER DOMAIN-CONTAINING"/>
    <property type="match status" value="1"/>
</dbReference>
<evidence type="ECO:0000256" key="15">
    <source>
        <dbReference type="SAM" id="MobiDB-lite"/>
    </source>
</evidence>
<keyword evidence="5" id="KW-0808">Transferase</keyword>
<dbReference type="Pfam" id="PF13639">
    <property type="entry name" value="zf-RING_2"/>
    <property type="match status" value="1"/>
</dbReference>
<evidence type="ECO:0000313" key="19">
    <source>
        <dbReference type="Proteomes" id="UP001367508"/>
    </source>
</evidence>
<dbReference type="InterPro" id="IPR013083">
    <property type="entry name" value="Znf_RING/FYVE/PHD"/>
</dbReference>
<protein>
    <recommendedName>
        <fullName evidence="4">RING-type E3 ubiquitin transferase</fullName>
        <ecNumber evidence="4">2.3.2.27</ecNumber>
    </recommendedName>
</protein>
<keyword evidence="7" id="KW-0479">Metal-binding</keyword>
<keyword evidence="9" id="KW-0833">Ubl conjugation pathway</keyword>
<dbReference type="Gene3D" id="3.30.40.10">
    <property type="entry name" value="Zinc/RING finger domain, C3HC4 (zinc finger)"/>
    <property type="match status" value="1"/>
</dbReference>
<evidence type="ECO:0000256" key="2">
    <source>
        <dbReference type="ARBA" id="ARBA00004167"/>
    </source>
</evidence>
<feature type="transmembrane region" description="Helical" evidence="16">
    <location>
        <begin position="20"/>
        <end position="44"/>
    </location>
</feature>
<keyword evidence="8 14" id="KW-0863">Zinc-finger</keyword>
<evidence type="ECO:0000256" key="12">
    <source>
        <dbReference type="ARBA" id="ARBA00023136"/>
    </source>
</evidence>